<proteinExistence type="predicted"/>
<dbReference type="PANTHER" id="PTHR24186">
    <property type="entry name" value="PROTEIN PHOSPHATASE 1 REGULATORY SUBUNIT"/>
    <property type="match status" value="1"/>
</dbReference>
<keyword evidence="2 9" id="KW-0812">Transmembrane</keyword>
<dbReference type="PROSITE" id="PS50297">
    <property type="entry name" value="ANK_REP_REGION"/>
    <property type="match status" value="2"/>
</dbReference>
<dbReference type="InterPro" id="IPR026961">
    <property type="entry name" value="PGG_dom"/>
</dbReference>
<dbReference type="OrthoDB" id="20872at2759"/>
<feature type="compositionally biased region" description="Polar residues" evidence="8">
    <location>
        <begin position="297"/>
        <end position="307"/>
    </location>
</feature>
<dbReference type="Proteomes" id="UP000326396">
    <property type="component" value="Linkage Group LG19"/>
</dbReference>
<feature type="region of interest" description="Disordered" evidence="8">
    <location>
        <begin position="287"/>
        <end position="354"/>
    </location>
</feature>
<organism evidence="11 12">
    <name type="scientific">Mikania micrantha</name>
    <name type="common">bitter vine</name>
    <dbReference type="NCBI Taxonomy" id="192012"/>
    <lineage>
        <taxon>Eukaryota</taxon>
        <taxon>Viridiplantae</taxon>
        <taxon>Streptophyta</taxon>
        <taxon>Embryophyta</taxon>
        <taxon>Tracheophyta</taxon>
        <taxon>Spermatophyta</taxon>
        <taxon>Magnoliopsida</taxon>
        <taxon>eudicotyledons</taxon>
        <taxon>Gunneridae</taxon>
        <taxon>Pentapetalae</taxon>
        <taxon>asterids</taxon>
        <taxon>campanulids</taxon>
        <taxon>Asterales</taxon>
        <taxon>Asteraceae</taxon>
        <taxon>Asteroideae</taxon>
        <taxon>Heliantheae alliance</taxon>
        <taxon>Eupatorieae</taxon>
        <taxon>Mikania</taxon>
    </lineage>
</organism>
<dbReference type="InterPro" id="IPR002110">
    <property type="entry name" value="Ankyrin_rpt"/>
</dbReference>
<dbReference type="SUPFAM" id="SSF48403">
    <property type="entry name" value="Ankyrin repeat"/>
    <property type="match status" value="1"/>
</dbReference>
<evidence type="ECO:0000256" key="9">
    <source>
        <dbReference type="SAM" id="Phobius"/>
    </source>
</evidence>
<comment type="caution">
    <text evidence="11">The sequence shown here is derived from an EMBL/GenBank/DDBJ whole genome shotgun (WGS) entry which is preliminary data.</text>
</comment>
<keyword evidence="3" id="KW-0677">Repeat</keyword>
<evidence type="ECO:0000256" key="5">
    <source>
        <dbReference type="ARBA" id="ARBA00023043"/>
    </source>
</evidence>
<evidence type="ECO:0000259" key="10">
    <source>
        <dbReference type="Pfam" id="PF13962"/>
    </source>
</evidence>
<dbReference type="SMART" id="SM00248">
    <property type="entry name" value="ANK"/>
    <property type="match status" value="6"/>
</dbReference>
<dbReference type="Pfam" id="PF12796">
    <property type="entry name" value="Ank_2"/>
    <property type="match status" value="2"/>
</dbReference>
<dbReference type="PANTHER" id="PTHR24186:SF38">
    <property type="entry name" value="ANKYRIN REPEAT FAMILY PROTEIN"/>
    <property type="match status" value="1"/>
</dbReference>
<dbReference type="Gene3D" id="1.25.40.20">
    <property type="entry name" value="Ankyrin repeat-containing domain"/>
    <property type="match status" value="2"/>
</dbReference>
<feature type="compositionally biased region" description="Basic and acidic residues" evidence="8">
    <location>
        <begin position="287"/>
        <end position="296"/>
    </location>
</feature>
<feature type="transmembrane region" description="Helical" evidence="9">
    <location>
        <begin position="455"/>
        <end position="474"/>
    </location>
</feature>
<dbReference type="AlphaFoldDB" id="A0A5N6NM31"/>
<feature type="compositionally biased region" description="Basic and acidic residues" evidence="8">
    <location>
        <begin position="343"/>
        <end position="354"/>
    </location>
</feature>
<comment type="subcellular location">
    <subcellularLocation>
        <location evidence="1">Membrane</location>
        <topology evidence="1">Multi-pass membrane protein</topology>
    </subcellularLocation>
</comment>
<dbReference type="EMBL" id="SZYD01000011">
    <property type="protein sequence ID" value="KAD4889168.1"/>
    <property type="molecule type" value="Genomic_DNA"/>
</dbReference>
<feature type="transmembrane region" description="Helical" evidence="9">
    <location>
        <begin position="486"/>
        <end position="510"/>
    </location>
</feature>
<reference evidence="11 12" key="1">
    <citation type="submission" date="2019-05" db="EMBL/GenBank/DDBJ databases">
        <title>Mikania micrantha, genome provides insights into the molecular mechanism of rapid growth.</title>
        <authorList>
            <person name="Liu B."/>
        </authorList>
    </citation>
    <scope>NUCLEOTIDE SEQUENCE [LARGE SCALE GENOMIC DNA]</scope>
    <source>
        <strain evidence="11">NLD-2019</strain>
        <tissue evidence="11">Leaf</tissue>
    </source>
</reference>
<evidence type="ECO:0000256" key="2">
    <source>
        <dbReference type="ARBA" id="ARBA00022692"/>
    </source>
</evidence>
<evidence type="ECO:0000256" key="8">
    <source>
        <dbReference type="SAM" id="MobiDB-lite"/>
    </source>
</evidence>
<dbReference type="InterPro" id="IPR036770">
    <property type="entry name" value="Ankyrin_rpt-contain_sf"/>
</dbReference>
<name>A0A5N6NM31_9ASTR</name>
<evidence type="ECO:0000313" key="11">
    <source>
        <dbReference type="EMBL" id="KAD4889168.1"/>
    </source>
</evidence>
<dbReference type="PROSITE" id="PS50088">
    <property type="entry name" value="ANK_REPEAT"/>
    <property type="match status" value="2"/>
</dbReference>
<evidence type="ECO:0000256" key="3">
    <source>
        <dbReference type="ARBA" id="ARBA00022737"/>
    </source>
</evidence>
<dbReference type="Pfam" id="PF13962">
    <property type="entry name" value="PGG"/>
    <property type="match status" value="1"/>
</dbReference>
<evidence type="ECO:0000256" key="6">
    <source>
        <dbReference type="ARBA" id="ARBA00023136"/>
    </source>
</evidence>
<gene>
    <name evidence="11" type="ORF">E3N88_21241</name>
</gene>
<sequence length="554" mass="62044">MAIADWEVMQAIVENNTVAFIYMVEDDEHLLERRIGKDTVLHLASRLGNAEMVSLILQLKPELVAAENNHSETPIHDASQMGHLVVVMLFMEKNPWVATKLNRGNKNPLFLACVYGHIKIVEYFLNDFCWLTLITDVACLHVAVSKGQTAIAKRLLENCPDLAQEHINGSLALHCACRRGHLEITTLLLRMDPDQALQFNENGYTPLHLAAINGSVAILQEFASVAPLSFQLQTEYGENVMHLTIRYNKFDAFKFAYGMLKGTHLLYQADKFGNTIKHLLEEYIKRETQRPNDDQTRFPTTEMNNDASDIHEEGALPEDKANSKVVLKNDKNKSIDSEEEEKEQQTKDDKNNIPKREHFELHKEALQNARNTITLVAILMATVTYTAGVNPPGGVYQDRPLKGKAIMGRTQAFKIFAISNHIALFVSICVVVVLTSIIPFKRKALNAILGATHKVTWVALLSMAVSYVAANWVIMPVPHNSHGINWTLAALLSICAGTLGFTFVALNIMLIRDRLQKSKWLKQNLKREIEGLSGRSFSINSDVLSRTSSGIIAL</sequence>
<feature type="repeat" description="ANK" evidence="7">
    <location>
        <begin position="168"/>
        <end position="194"/>
    </location>
</feature>
<evidence type="ECO:0000256" key="1">
    <source>
        <dbReference type="ARBA" id="ARBA00004141"/>
    </source>
</evidence>
<keyword evidence="6 9" id="KW-0472">Membrane</keyword>
<protein>
    <recommendedName>
        <fullName evidence="10">PGG domain-containing protein</fullName>
    </recommendedName>
</protein>
<keyword evidence="4 9" id="KW-1133">Transmembrane helix</keyword>
<keyword evidence="5 7" id="KW-0040">ANK repeat</keyword>
<feature type="repeat" description="ANK" evidence="7">
    <location>
        <begin position="202"/>
        <end position="220"/>
    </location>
</feature>
<feature type="transmembrane region" description="Helical" evidence="9">
    <location>
        <begin position="415"/>
        <end position="434"/>
    </location>
</feature>
<dbReference type="GO" id="GO:0005886">
    <property type="term" value="C:plasma membrane"/>
    <property type="evidence" value="ECO:0007669"/>
    <property type="project" value="TreeGrafter"/>
</dbReference>
<evidence type="ECO:0000256" key="4">
    <source>
        <dbReference type="ARBA" id="ARBA00022989"/>
    </source>
</evidence>
<evidence type="ECO:0000256" key="7">
    <source>
        <dbReference type="PROSITE-ProRule" id="PRU00023"/>
    </source>
</evidence>
<evidence type="ECO:0000313" key="12">
    <source>
        <dbReference type="Proteomes" id="UP000326396"/>
    </source>
</evidence>
<keyword evidence="12" id="KW-1185">Reference proteome</keyword>
<accession>A0A5N6NM31</accession>
<feature type="domain" description="PGG" evidence="10">
    <location>
        <begin position="364"/>
        <end position="473"/>
    </location>
</feature>
<feature type="compositionally biased region" description="Basic and acidic residues" evidence="8">
    <location>
        <begin position="308"/>
        <end position="336"/>
    </location>
</feature>